<keyword evidence="13" id="KW-1185">Reference proteome</keyword>
<keyword evidence="8" id="KW-0234">DNA repair</keyword>
<dbReference type="PANTHER" id="PTHR32114">
    <property type="entry name" value="ABC TRANSPORTER ABCH.3"/>
    <property type="match status" value="1"/>
</dbReference>
<feature type="binding site" evidence="9">
    <location>
        <position position="445"/>
    </location>
    <ligand>
        <name>Zn(2+)</name>
        <dbReference type="ChEBI" id="CHEBI:29105"/>
    </ligand>
</feature>
<evidence type="ECO:0000313" key="12">
    <source>
        <dbReference type="EMBL" id="SMO31961.1"/>
    </source>
</evidence>
<dbReference type="Proteomes" id="UP000317315">
    <property type="component" value="Unassembled WGS sequence"/>
</dbReference>
<keyword evidence="12" id="KW-0269">Exonuclease</keyword>
<dbReference type="GO" id="GO:0046872">
    <property type="term" value="F:metal ion binding"/>
    <property type="evidence" value="ECO:0007669"/>
    <property type="project" value="UniProtKB-UniRule"/>
</dbReference>
<keyword evidence="12" id="KW-0540">Nuclease</keyword>
<dbReference type="InterPro" id="IPR022982">
    <property type="entry name" value="Rad50_ATPase_archaeal"/>
</dbReference>
<evidence type="ECO:0000259" key="11">
    <source>
        <dbReference type="PROSITE" id="PS51131"/>
    </source>
</evidence>
<dbReference type="SUPFAM" id="SSF52540">
    <property type="entry name" value="P-loop containing nucleoside triphosphate hydrolases"/>
    <property type="match status" value="1"/>
</dbReference>
<dbReference type="InterPro" id="IPR013134">
    <property type="entry name" value="Zn_hook_RAD50"/>
</dbReference>
<dbReference type="GO" id="GO:0006302">
    <property type="term" value="P:double-strand break repair"/>
    <property type="evidence" value="ECO:0007669"/>
    <property type="project" value="InterPro"/>
</dbReference>
<dbReference type="InterPro" id="IPR003959">
    <property type="entry name" value="ATPase_AAA_core"/>
</dbReference>
<dbReference type="InterPro" id="IPR027417">
    <property type="entry name" value="P-loop_NTPase"/>
</dbReference>
<keyword evidence="7 10" id="KW-0175">Coiled coil</keyword>
<keyword evidence="6" id="KW-0067">ATP-binding</keyword>
<proteinExistence type="inferred from homology"/>
<dbReference type="OrthoDB" id="9795626at2"/>
<dbReference type="Gene3D" id="3.40.50.300">
    <property type="entry name" value="P-loop containing nucleotide triphosphate hydrolases"/>
    <property type="match status" value="2"/>
</dbReference>
<dbReference type="GO" id="GO:0004527">
    <property type="term" value="F:exonuclease activity"/>
    <property type="evidence" value="ECO:0007669"/>
    <property type="project" value="UniProtKB-KW"/>
</dbReference>
<feature type="domain" description="Zinc-hook" evidence="11">
    <location>
        <begin position="400"/>
        <end position="497"/>
    </location>
</feature>
<organism evidence="12 13">
    <name type="scientific">Balnearium lithotrophicum</name>
    <dbReference type="NCBI Taxonomy" id="223788"/>
    <lineage>
        <taxon>Bacteria</taxon>
        <taxon>Pseudomonadati</taxon>
        <taxon>Aquificota</taxon>
        <taxon>Aquificia</taxon>
        <taxon>Desulfurobacteriales</taxon>
        <taxon>Desulfurobacteriaceae</taxon>
        <taxon>Balnearium</taxon>
    </lineage>
</organism>
<dbReference type="PROSITE" id="PS51131">
    <property type="entry name" value="ZN_HOOK"/>
    <property type="match status" value="1"/>
</dbReference>
<dbReference type="EMBL" id="FXTM01000001">
    <property type="protein sequence ID" value="SMO31961.1"/>
    <property type="molecule type" value="Genomic_DNA"/>
</dbReference>
<evidence type="ECO:0000256" key="4">
    <source>
        <dbReference type="ARBA" id="ARBA00022801"/>
    </source>
</evidence>
<evidence type="ECO:0000256" key="5">
    <source>
        <dbReference type="ARBA" id="ARBA00022833"/>
    </source>
</evidence>
<evidence type="ECO:0000256" key="3">
    <source>
        <dbReference type="ARBA" id="ARBA00022763"/>
    </source>
</evidence>
<dbReference type="AlphaFoldDB" id="A0A521AB39"/>
<evidence type="ECO:0000256" key="9">
    <source>
        <dbReference type="PROSITE-ProRule" id="PRU00471"/>
    </source>
</evidence>
<feature type="coiled-coil region" evidence="10">
    <location>
        <begin position="158"/>
        <end position="733"/>
    </location>
</feature>
<evidence type="ECO:0000256" key="8">
    <source>
        <dbReference type="ARBA" id="ARBA00023204"/>
    </source>
</evidence>
<dbReference type="InterPro" id="IPR038729">
    <property type="entry name" value="Rad50/SbcC_AAA"/>
</dbReference>
<dbReference type="Gene3D" id="1.10.287.510">
    <property type="entry name" value="Helix hairpin bin"/>
    <property type="match status" value="1"/>
</dbReference>
<evidence type="ECO:0000256" key="7">
    <source>
        <dbReference type="ARBA" id="ARBA00023054"/>
    </source>
</evidence>
<feature type="binding site" evidence="9">
    <location>
        <position position="448"/>
    </location>
    <ligand>
        <name>Zn(2+)</name>
        <dbReference type="ChEBI" id="CHEBI:29105"/>
    </ligand>
</feature>
<keyword evidence="2" id="KW-0547">Nucleotide-binding</keyword>
<evidence type="ECO:0000256" key="6">
    <source>
        <dbReference type="ARBA" id="ARBA00022840"/>
    </source>
</evidence>
<reference evidence="12 13" key="1">
    <citation type="submission" date="2017-05" db="EMBL/GenBank/DDBJ databases">
        <authorList>
            <person name="Varghese N."/>
            <person name="Submissions S."/>
        </authorList>
    </citation>
    <scope>NUCLEOTIDE SEQUENCE [LARGE SCALE GENOMIC DNA]</scope>
    <source>
        <strain evidence="12 13">DSM 16304</strain>
    </source>
</reference>
<name>A0A521AB39_9BACT</name>
<keyword evidence="5 9" id="KW-0862">Zinc</keyword>
<dbReference type="RefSeq" id="WP_142933302.1">
    <property type="nucleotide sequence ID" value="NZ_FXTM01000001.1"/>
</dbReference>
<keyword evidence="4" id="KW-0378">Hydrolase</keyword>
<dbReference type="GO" id="GO:0005524">
    <property type="term" value="F:ATP binding"/>
    <property type="evidence" value="ECO:0007669"/>
    <property type="project" value="UniProtKB-KW"/>
</dbReference>
<evidence type="ECO:0000256" key="2">
    <source>
        <dbReference type="ARBA" id="ARBA00022741"/>
    </source>
</evidence>
<dbReference type="GO" id="GO:0016887">
    <property type="term" value="F:ATP hydrolysis activity"/>
    <property type="evidence" value="ECO:0007669"/>
    <property type="project" value="InterPro"/>
</dbReference>
<gene>
    <name evidence="12" type="ORF">SAMN06269117_10123</name>
</gene>
<evidence type="ECO:0000313" key="13">
    <source>
        <dbReference type="Proteomes" id="UP000317315"/>
    </source>
</evidence>
<dbReference type="Pfam" id="PF13476">
    <property type="entry name" value="AAA_23"/>
    <property type="match status" value="1"/>
</dbReference>
<accession>A0A521AB39</accession>
<dbReference type="Pfam" id="PF13304">
    <property type="entry name" value="AAA_21"/>
    <property type="match status" value="1"/>
</dbReference>
<keyword evidence="3" id="KW-0227">DNA damage</keyword>
<dbReference type="PANTHER" id="PTHR32114:SF2">
    <property type="entry name" value="ABC TRANSPORTER ABCH.3"/>
    <property type="match status" value="1"/>
</dbReference>
<protein>
    <submittedName>
        <fullName evidence="12">Exonuclease SbcC</fullName>
    </submittedName>
</protein>
<dbReference type="SUPFAM" id="SSF75712">
    <property type="entry name" value="Rad50 coiled-coil Zn hook"/>
    <property type="match status" value="1"/>
</dbReference>
<evidence type="ECO:0000256" key="10">
    <source>
        <dbReference type="SAM" id="Coils"/>
    </source>
</evidence>
<keyword evidence="1 9" id="KW-0479">Metal-binding</keyword>
<evidence type="ECO:0000256" key="1">
    <source>
        <dbReference type="ARBA" id="ARBA00022723"/>
    </source>
</evidence>
<sequence length="896" mass="104604">MIRLRNLRLKNFLSHVQTEINFNDETYVVLGENASGKTSILRGIFFGLFGEDLRKSRLEKLINRRSNSGEIELTFIHRGNEYTVLREFSVRRNTATLFKNGKLEATGVNQVKEVVRNSLGLMPEIFKNTVFVPQGEIVGLLKGSPLDRRKVLNRLLGLEEYEKKHEMIKKERKEIEGFKKHLEASIVGVEKEKEEGKKLEKRIEVLNERIGTLSDEVKNEKGEVERIQKELEKLEEKKNVYTQISTELSSVQLNIGKINEKIKKLNEKLKELKEKKGNILKLRDEIRPLKGAEELSEVVQELKLLTKEHENLRKTLDEKSKLLSEKERIKENLPKLEAELNNLIRKEEELIKNKELLVEKFNDLNRLKDEFTKVTSEIEMKKAQLLKLREEIPEVDLSEFEKLRFNFEEKLSKLKDLQEKLNLIRKEKEELSDRVKLLQKGNSKCPVCNGDLTEEKRLNLIEESKNRLIKVSNEEEKLLNEIEKLNGEIKSLEKEVKLKENLIVKKETLESEIREIEKEIEVLSGKIPKFNQDEIKQLEISISDLEKSRLEVLKRKTELSQEIKSLREFIERQPKEQVLQLKKKLNELEGEISKLKQRAKELKEKYEIPVSNGKELSEFLRKLKEKENLLKRLEGEVSSEGDLRKELSELEEELLRLRERESSLRRRLEELSFEEGLYRAFKKSSKELISQFQKKKEELSKLIGEKAGLEESLKRLKRRIEEGERIKENFLKVRQAVNLLSEVERSMHPGEGFLKFVRTMLLPQIAYYCKEFFSIFDFEFGDLYIDENLTVTFGIPGQGTMSLDELSGGQQVAFALALRFAMARNFSQRMELLILDEPTVHLDAQRRMGLTELLTALKTKLPQMLIVTHDPELEVVGDRVIRVRNHGGSSFVEVGS</sequence>
<dbReference type="HAMAP" id="MF_00449">
    <property type="entry name" value="RAD50"/>
    <property type="match status" value="1"/>
</dbReference>